<evidence type="ECO:0000256" key="1">
    <source>
        <dbReference type="SAM" id="MobiDB-lite"/>
    </source>
</evidence>
<dbReference type="Proteomes" id="UP000443090">
    <property type="component" value="Unassembled WGS sequence"/>
</dbReference>
<dbReference type="InterPro" id="IPR036770">
    <property type="entry name" value="Ankyrin_rpt-contain_sf"/>
</dbReference>
<evidence type="ECO:0000313" key="3">
    <source>
        <dbReference type="Proteomes" id="UP000443090"/>
    </source>
</evidence>
<reference evidence="2 3" key="1">
    <citation type="submission" date="2018-05" db="EMBL/GenBank/DDBJ databases">
        <title>Genome sequencing and assembly of the regulated plant pathogen Lachnellula willkommii and related sister species for the development of diagnostic species identification markers.</title>
        <authorList>
            <person name="Giroux E."/>
            <person name="Bilodeau G."/>
        </authorList>
    </citation>
    <scope>NUCLEOTIDE SEQUENCE [LARGE SCALE GENOMIC DNA]</scope>
    <source>
        <strain evidence="2 3">CBS 160.35</strain>
    </source>
</reference>
<dbReference type="InterPro" id="IPR002110">
    <property type="entry name" value="Ankyrin_rpt"/>
</dbReference>
<dbReference type="EMBL" id="QGMI01000941">
    <property type="protein sequence ID" value="TVY35670.1"/>
    <property type="molecule type" value="Genomic_DNA"/>
</dbReference>
<organism evidence="2 3">
    <name type="scientific">Lachnellula occidentalis</name>
    <dbReference type="NCBI Taxonomy" id="215460"/>
    <lineage>
        <taxon>Eukaryota</taxon>
        <taxon>Fungi</taxon>
        <taxon>Dikarya</taxon>
        <taxon>Ascomycota</taxon>
        <taxon>Pezizomycotina</taxon>
        <taxon>Leotiomycetes</taxon>
        <taxon>Helotiales</taxon>
        <taxon>Lachnaceae</taxon>
        <taxon>Lachnellula</taxon>
    </lineage>
</organism>
<name>A0A8H8RKE4_9HELO</name>
<proteinExistence type="predicted"/>
<keyword evidence="3" id="KW-1185">Reference proteome</keyword>
<dbReference type="AlphaFoldDB" id="A0A8H8RKE4"/>
<dbReference type="Pfam" id="PF12796">
    <property type="entry name" value="Ank_2"/>
    <property type="match status" value="1"/>
</dbReference>
<dbReference type="SUPFAM" id="SSF48403">
    <property type="entry name" value="Ankyrin repeat"/>
    <property type="match status" value="1"/>
</dbReference>
<gene>
    <name evidence="2" type="primary">YGL242C</name>
    <name evidence="2" type="ORF">LOCC1_G006737</name>
</gene>
<dbReference type="Gene3D" id="1.25.40.20">
    <property type="entry name" value="Ankyrin repeat-containing domain"/>
    <property type="match status" value="1"/>
</dbReference>
<accession>A0A8H8RKE4</accession>
<dbReference type="OrthoDB" id="9995210at2759"/>
<comment type="caution">
    <text evidence="2">The sequence shown here is derived from an EMBL/GenBank/DDBJ whole genome shotgun (WGS) entry which is preliminary data.</text>
</comment>
<feature type="region of interest" description="Disordered" evidence="1">
    <location>
        <begin position="166"/>
        <end position="226"/>
    </location>
</feature>
<evidence type="ECO:0000313" key="2">
    <source>
        <dbReference type="EMBL" id="TVY35670.1"/>
    </source>
</evidence>
<sequence>MATHQQEEVEGASPGEQLIEACRRNNTDLLQTLITEAGSPTAAAALLNDTKTVLGNHAYHEAALRGNYEIIDLLLDQDLFECDPLTRHDADTPLHSAIRYLNTLPLPLSPHNLDFATGLISMMLEAGSDPRVRNKAHLTPAALCDPGLSKIRELLEEAVFVQMERGGLVDEDDDDDERGGYANGDVGDDDRDVASDSGSDFDREELEQQRGHKNGHSHANGNGRPF</sequence>
<protein>
    <submittedName>
        <fullName evidence="2">Ankyrin repeat-containing protein</fullName>
    </submittedName>
</protein>